<gene>
    <name evidence="2" type="ORF">BCR42DRAFT_403086</name>
</gene>
<evidence type="ECO:0000313" key="3">
    <source>
        <dbReference type="Proteomes" id="UP000193560"/>
    </source>
</evidence>
<dbReference type="EMBL" id="MCGE01000002">
    <property type="protein sequence ID" value="ORZ24505.1"/>
    <property type="molecule type" value="Genomic_DNA"/>
</dbReference>
<evidence type="ECO:0000256" key="1">
    <source>
        <dbReference type="SAM" id="Phobius"/>
    </source>
</evidence>
<keyword evidence="3" id="KW-1185">Reference proteome</keyword>
<evidence type="ECO:0000313" key="2">
    <source>
        <dbReference type="EMBL" id="ORZ24505.1"/>
    </source>
</evidence>
<feature type="transmembrane region" description="Helical" evidence="1">
    <location>
        <begin position="228"/>
        <end position="249"/>
    </location>
</feature>
<proteinExistence type="predicted"/>
<dbReference type="GO" id="GO:0005794">
    <property type="term" value="C:Golgi apparatus"/>
    <property type="evidence" value="ECO:0007669"/>
    <property type="project" value="TreeGrafter"/>
</dbReference>
<feature type="transmembrane region" description="Helical" evidence="1">
    <location>
        <begin position="141"/>
        <end position="166"/>
    </location>
</feature>
<dbReference type="PANTHER" id="PTHR34391:SF1">
    <property type="entry name" value="UPF0658 GOLGI APPARATUS MEMBRANE PROTEIN C1952.10C-RELATED"/>
    <property type="match status" value="1"/>
</dbReference>
<feature type="transmembrane region" description="Helical" evidence="1">
    <location>
        <begin position="293"/>
        <end position="319"/>
    </location>
</feature>
<name>A0A1X2IYY6_9FUNG</name>
<feature type="transmembrane region" description="Helical" evidence="1">
    <location>
        <begin position="109"/>
        <end position="129"/>
    </location>
</feature>
<keyword evidence="1" id="KW-0472">Membrane</keyword>
<organism evidence="2 3">
    <name type="scientific">Absidia repens</name>
    <dbReference type="NCBI Taxonomy" id="90262"/>
    <lineage>
        <taxon>Eukaryota</taxon>
        <taxon>Fungi</taxon>
        <taxon>Fungi incertae sedis</taxon>
        <taxon>Mucoromycota</taxon>
        <taxon>Mucoromycotina</taxon>
        <taxon>Mucoromycetes</taxon>
        <taxon>Mucorales</taxon>
        <taxon>Cunninghamellaceae</taxon>
        <taxon>Absidia</taxon>
    </lineage>
</organism>
<feature type="transmembrane region" description="Helical" evidence="1">
    <location>
        <begin position="255"/>
        <end position="273"/>
    </location>
</feature>
<keyword evidence="1" id="KW-1133">Transmembrane helix</keyword>
<feature type="transmembrane region" description="Helical" evidence="1">
    <location>
        <begin position="194"/>
        <end position="221"/>
    </location>
</feature>
<feature type="transmembrane region" description="Helical" evidence="1">
    <location>
        <begin position="41"/>
        <end position="62"/>
    </location>
</feature>
<dbReference type="InterPro" id="IPR040410">
    <property type="entry name" value="UPF0658_Golgi"/>
</dbReference>
<dbReference type="PANTHER" id="PTHR34391">
    <property type="entry name" value="UPF0658 GOLGI APPARATUS MEMBRANE PROTEIN C1952.10C-RELATED"/>
    <property type="match status" value="1"/>
</dbReference>
<dbReference type="Proteomes" id="UP000193560">
    <property type="component" value="Unassembled WGS sequence"/>
</dbReference>
<feature type="transmembrane region" description="Helical" evidence="1">
    <location>
        <begin position="83"/>
        <end position="103"/>
    </location>
</feature>
<dbReference type="OrthoDB" id="2448307at2759"/>
<sequence>MLSSELMTRKSSDADQSTRKMFDIQQKDKKTKSWLQSRNSIYLGIVAIFEAVIVIALQAAIFAQFQLHQAETQRTTQGTGIPVYLMIFILSQLFQVALAWDAVRAQNTIQVIAFLLFNLCCFIYSIFQFSQMHKVVDQPTLGLLITRLLIVNAVVTGVCELVYLYLGARLYQEFGWKIYRAIGADPEIRNMYRWYQILLSLLKLDIFFFLAYSIQYLVLVLQMNDYEFALTIVALPVTCLFLLLIVYAIRHESKYMVILFFVGLAAGCAYFSFKIARMCDPSQQHKFIYVREFLIFFASVDLTLVVLTITNTLICLFNFDKGLKPHLLRDRSKSTETNNQGDRTLSLD</sequence>
<reference evidence="2 3" key="1">
    <citation type="submission" date="2016-07" db="EMBL/GenBank/DDBJ databases">
        <title>Pervasive Adenine N6-methylation of Active Genes in Fungi.</title>
        <authorList>
            <consortium name="DOE Joint Genome Institute"/>
            <person name="Mondo S.J."/>
            <person name="Dannebaum R.O."/>
            <person name="Kuo R.C."/>
            <person name="Labutti K."/>
            <person name="Haridas S."/>
            <person name="Kuo A."/>
            <person name="Salamov A."/>
            <person name="Ahrendt S.R."/>
            <person name="Lipzen A."/>
            <person name="Sullivan W."/>
            <person name="Andreopoulos W.B."/>
            <person name="Clum A."/>
            <person name="Lindquist E."/>
            <person name="Daum C."/>
            <person name="Ramamoorthy G.K."/>
            <person name="Gryganskyi A."/>
            <person name="Culley D."/>
            <person name="Magnuson J.K."/>
            <person name="James T.Y."/>
            <person name="O'Malley M.A."/>
            <person name="Stajich J.E."/>
            <person name="Spatafora J.W."/>
            <person name="Visel A."/>
            <person name="Grigoriev I.V."/>
        </authorList>
    </citation>
    <scope>NUCLEOTIDE SEQUENCE [LARGE SCALE GENOMIC DNA]</scope>
    <source>
        <strain evidence="2 3">NRRL 1336</strain>
    </source>
</reference>
<protein>
    <submittedName>
        <fullName evidence="2">Uncharacterized protein</fullName>
    </submittedName>
</protein>
<comment type="caution">
    <text evidence="2">The sequence shown here is derived from an EMBL/GenBank/DDBJ whole genome shotgun (WGS) entry which is preliminary data.</text>
</comment>
<dbReference type="AlphaFoldDB" id="A0A1X2IYY6"/>
<accession>A0A1X2IYY6</accession>
<keyword evidence="1" id="KW-0812">Transmembrane</keyword>